<dbReference type="PANTHER" id="PTHR44942">
    <property type="entry name" value="METHYLTRANSF_11 DOMAIN-CONTAINING PROTEIN"/>
    <property type="match status" value="1"/>
</dbReference>
<evidence type="ECO:0000313" key="6">
    <source>
        <dbReference type="Proteomes" id="UP000246278"/>
    </source>
</evidence>
<sequence length="252" mass="29088">MSNFKDRFSNHASAYRLYRPLYPAALFEHLASLAPMRESAWDCATGNGQSAICLSKFFKQVYATDASREQITHAIQKPNIIYSVSPAHSAPLPDNSVDLVTVAQAIHWFDNERFYREVCRVLKKDGIVAAWAYHLPTIDLEIDGIFQTLYSEILGQFWEKEISHILSEYRELYFPFTILPSPSFSMKTSWSLDQLIGYLQTWSALDPYRERYGKNPVERIVPKLLSAWGHPSLSRKIIWPIILKIGKKLQTW</sequence>
<name>A0A317T6L6_9CHLB</name>
<comment type="caution">
    <text evidence="5">The sequence shown here is derived from an EMBL/GenBank/DDBJ whole genome shotgun (WGS) entry which is preliminary data.</text>
</comment>
<dbReference type="EMBL" id="PDNZ01000003">
    <property type="protein sequence ID" value="PWW82264.1"/>
    <property type="molecule type" value="Genomic_DNA"/>
</dbReference>
<feature type="domain" description="Methyltransferase type 11" evidence="4">
    <location>
        <begin position="42"/>
        <end position="129"/>
    </location>
</feature>
<organism evidence="5 6">
    <name type="scientific">Prosthecochloris marina</name>
    <dbReference type="NCBI Taxonomy" id="2017681"/>
    <lineage>
        <taxon>Bacteria</taxon>
        <taxon>Pseudomonadati</taxon>
        <taxon>Chlorobiota</taxon>
        <taxon>Chlorobiia</taxon>
        <taxon>Chlorobiales</taxon>
        <taxon>Chlorobiaceae</taxon>
        <taxon>Prosthecochloris</taxon>
    </lineage>
</organism>
<dbReference type="InterPro" id="IPR051052">
    <property type="entry name" value="Diverse_substrate_MTase"/>
</dbReference>
<keyword evidence="2 5" id="KW-0489">Methyltransferase</keyword>
<proteinExistence type="inferred from homology"/>
<accession>A0A317T6L6</accession>
<protein>
    <submittedName>
        <fullName evidence="5">SAM-dependent methyltransferase</fullName>
    </submittedName>
</protein>
<dbReference type="GO" id="GO:0008757">
    <property type="term" value="F:S-adenosylmethionine-dependent methyltransferase activity"/>
    <property type="evidence" value="ECO:0007669"/>
    <property type="project" value="InterPro"/>
</dbReference>
<dbReference type="SUPFAM" id="SSF53335">
    <property type="entry name" value="S-adenosyl-L-methionine-dependent methyltransferases"/>
    <property type="match status" value="1"/>
</dbReference>
<evidence type="ECO:0000256" key="2">
    <source>
        <dbReference type="ARBA" id="ARBA00022603"/>
    </source>
</evidence>
<gene>
    <name evidence="5" type="ORF">CR164_04435</name>
</gene>
<evidence type="ECO:0000259" key="4">
    <source>
        <dbReference type="Pfam" id="PF08241"/>
    </source>
</evidence>
<keyword evidence="6" id="KW-1185">Reference proteome</keyword>
<dbReference type="InterPro" id="IPR029063">
    <property type="entry name" value="SAM-dependent_MTases_sf"/>
</dbReference>
<dbReference type="Proteomes" id="UP000246278">
    <property type="component" value="Unassembled WGS sequence"/>
</dbReference>
<dbReference type="InterPro" id="IPR013216">
    <property type="entry name" value="Methyltransf_11"/>
</dbReference>
<dbReference type="OrthoDB" id="9797252at2"/>
<dbReference type="RefSeq" id="WP_110022738.1">
    <property type="nucleotide sequence ID" value="NZ_PDNZ01000003.1"/>
</dbReference>
<dbReference type="GO" id="GO:0032259">
    <property type="term" value="P:methylation"/>
    <property type="evidence" value="ECO:0007669"/>
    <property type="project" value="UniProtKB-KW"/>
</dbReference>
<dbReference type="CDD" id="cd02440">
    <property type="entry name" value="AdoMet_MTases"/>
    <property type="match status" value="1"/>
</dbReference>
<evidence type="ECO:0000313" key="5">
    <source>
        <dbReference type="EMBL" id="PWW82264.1"/>
    </source>
</evidence>
<dbReference type="PANTHER" id="PTHR44942:SF4">
    <property type="entry name" value="METHYLTRANSFERASE TYPE 11 DOMAIN-CONTAINING PROTEIN"/>
    <property type="match status" value="1"/>
</dbReference>
<evidence type="ECO:0000256" key="1">
    <source>
        <dbReference type="ARBA" id="ARBA00008361"/>
    </source>
</evidence>
<dbReference type="Pfam" id="PF08241">
    <property type="entry name" value="Methyltransf_11"/>
    <property type="match status" value="1"/>
</dbReference>
<reference evidence="6" key="1">
    <citation type="submission" date="2017-10" db="EMBL/GenBank/DDBJ databases">
        <authorList>
            <person name="Gaisin V.A."/>
            <person name="Rysina M.S."/>
            <person name="Grouzdev D.S."/>
        </authorList>
    </citation>
    <scope>NUCLEOTIDE SEQUENCE [LARGE SCALE GENOMIC DNA]</scope>
    <source>
        <strain evidence="6">V1</strain>
    </source>
</reference>
<comment type="similarity">
    <text evidence="1">Belongs to the methyltransferase superfamily.</text>
</comment>
<keyword evidence="3 5" id="KW-0808">Transferase</keyword>
<dbReference type="AlphaFoldDB" id="A0A317T6L6"/>
<evidence type="ECO:0000256" key="3">
    <source>
        <dbReference type="ARBA" id="ARBA00022679"/>
    </source>
</evidence>
<dbReference type="Gene3D" id="3.40.50.150">
    <property type="entry name" value="Vaccinia Virus protein VP39"/>
    <property type="match status" value="1"/>
</dbReference>